<feature type="compositionally biased region" description="Gly residues" evidence="1">
    <location>
        <begin position="558"/>
        <end position="568"/>
    </location>
</feature>
<feature type="compositionally biased region" description="Basic and acidic residues" evidence="1">
    <location>
        <begin position="488"/>
        <end position="501"/>
    </location>
</feature>
<reference evidence="3" key="2">
    <citation type="submission" date="2023-01" db="EMBL/GenBank/DDBJ databases">
        <authorList>
            <person name="Petersen C."/>
        </authorList>
    </citation>
    <scope>NUCLEOTIDE SEQUENCE</scope>
    <source>
        <strain evidence="3">IBT 17514</strain>
    </source>
</reference>
<dbReference type="GO" id="GO:0032040">
    <property type="term" value="C:small-subunit processome"/>
    <property type="evidence" value="ECO:0007669"/>
    <property type="project" value="TreeGrafter"/>
</dbReference>
<dbReference type="AlphaFoldDB" id="A0AAD6HBF8"/>
<dbReference type="GO" id="GO:1990259">
    <property type="term" value="F:histone H2AQ104 methyltransferase activity"/>
    <property type="evidence" value="ECO:0007669"/>
    <property type="project" value="TreeGrafter"/>
</dbReference>
<dbReference type="GO" id="GO:0000494">
    <property type="term" value="P:box C/D sno(s)RNA 3'-end processing"/>
    <property type="evidence" value="ECO:0007669"/>
    <property type="project" value="TreeGrafter"/>
</dbReference>
<name>A0AAD6HBF8_9EURO</name>
<feature type="domain" description="Swiss Army Knife RNA repair protein HAD" evidence="2">
    <location>
        <begin position="68"/>
        <end position="272"/>
    </location>
</feature>
<dbReference type="Proteomes" id="UP001215712">
    <property type="component" value="Unassembled WGS sequence"/>
</dbReference>
<dbReference type="GO" id="GO:0003723">
    <property type="term" value="F:RNA binding"/>
    <property type="evidence" value="ECO:0007669"/>
    <property type="project" value="TreeGrafter"/>
</dbReference>
<feature type="compositionally biased region" description="Basic residues" evidence="1">
    <location>
        <begin position="504"/>
        <end position="525"/>
    </location>
</feature>
<comment type="caution">
    <text evidence="3">The sequence shown here is derived from an EMBL/GenBank/DDBJ whole genome shotgun (WGS) entry which is preliminary data.</text>
</comment>
<gene>
    <name evidence="3" type="ORF">N7493_010995</name>
</gene>
<dbReference type="Pfam" id="PF10307">
    <property type="entry name" value="HAD_SAK_1"/>
    <property type="match status" value="1"/>
</dbReference>
<dbReference type="EMBL" id="JAQJAN010000020">
    <property type="protein sequence ID" value="KAJ5703857.1"/>
    <property type="molecule type" value="Genomic_DNA"/>
</dbReference>
<accession>A0AAD6HBF8</accession>
<dbReference type="InterPro" id="IPR018812">
    <property type="entry name" value="SAK_HAD"/>
</dbReference>
<evidence type="ECO:0000313" key="3">
    <source>
        <dbReference type="EMBL" id="KAJ5703857.1"/>
    </source>
</evidence>
<dbReference type="GO" id="GO:0008649">
    <property type="term" value="F:rRNA methyltransferase activity"/>
    <property type="evidence" value="ECO:0007669"/>
    <property type="project" value="TreeGrafter"/>
</dbReference>
<dbReference type="PANTHER" id="PTHR10335">
    <property type="entry name" value="RRNA 2-O-METHYLTRANSFERASE FIBRILLARIN"/>
    <property type="match status" value="1"/>
</dbReference>
<protein>
    <recommendedName>
        <fullName evidence="2">Swiss Army Knife RNA repair protein HAD domain-containing protein</fullName>
    </recommendedName>
</protein>
<keyword evidence="4" id="KW-1185">Reference proteome</keyword>
<dbReference type="GO" id="GO:0031428">
    <property type="term" value="C:box C/D methylation guide snoRNP complex"/>
    <property type="evidence" value="ECO:0007669"/>
    <property type="project" value="TreeGrafter"/>
</dbReference>
<evidence type="ECO:0000256" key="1">
    <source>
        <dbReference type="SAM" id="MobiDB-lite"/>
    </source>
</evidence>
<dbReference type="PANTHER" id="PTHR10335:SF23">
    <property type="entry name" value="OB FOLD-CONTAINING PROTEIN, NUCLEIC ACID BINDING"/>
    <property type="match status" value="1"/>
</dbReference>
<reference evidence="3" key="1">
    <citation type="journal article" date="2023" name="IMA Fungus">
        <title>Comparative genomic study of the Penicillium genus elucidates a diverse pangenome and 15 lateral gene transfer events.</title>
        <authorList>
            <person name="Petersen C."/>
            <person name="Sorensen T."/>
            <person name="Nielsen M.R."/>
            <person name="Sondergaard T.E."/>
            <person name="Sorensen J.L."/>
            <person name="Fitzpatrick D.A."/>
            <person name="Frisvad J.C."/>
            <person name="Nielsen K.L."/>
        </authorList>
    </citation>
    <scope>NUCLEOTIDE SEQUENCE</scope>
    <source>
        <strain evidence="3">IBT 17514</strain>
    </source>
</reference>
<feature type="region of interest" description="Disordered" evidence="1">
    <location>
        <begin position="458"/>
        <end position="568"/>
    </location>
</feature>
<evidence type="ECO:0000313" key="4">
    <source>
        <dbReference type="Proteomes" id="UP001215712"/>
    </source>
</evidence>
<sequence>MRSAKAVVSEKLTRNGKLAQKMSYATSAGAQHTLTGLKRWSVASRELPAVSQVKAIHVYDFDNTLFQSPLPNPQIWHGTTIGHLQSETHFANGGWWHDPNILSATGQGMEKEEPRAWQGWWNENIMRLVRLSMEQKDAVTVLLTGRNEAGFADVVKRMVASQKLDFDMICLKPDVGPNGHRFPSTGVFKHTFLEDLIFTYDEAEEIRVYEDRPKHVKGFRDYLENMNRSLQASADTRKPITAEVIQVSEESTYLDPVTEVSEVQRMINSHNSATQNPSLAKYKGFHRYMRIKRTVIYTGYLISQEDSQRIIDEVLAPILPNGLSEDVKLMANNVLITPRPAPNAVLNQVGGLGKKLKWQVTGTAVSENRIFAARVEPIPSTEQVYSENPVPLIVLAIRKGARPVEASRITNWEPATPSQTLTFDTVVGEKVVLRVEDDDKAGGPPLAPKNFKKRFHQDYEDDAPNPKMAHGGNYENQDHSFHPYQQRPSRDYQGHNEENGSRRGAYRGRGRGRGRGPYRGRGRGRGGRDREGGSNPYYKSLDDYGNNPYEGSHENKGGHGGGGFQMDY</sequence>
<evidence type="ECO:0000259" key="2">
    <source>
        <dbReference type="Pfam" id="PF10307"/>
    </source>
</evidence>
<proteinExistence type="predicted"/>
<organism evidence="3 4">
    <name type="scientific">Penicillium malachiteum</name>
    <dbReference type="NCBI Taxonomy" id="1324776"/>
    <lineage>
        <taxon>Eukaryota</taxon>
        <taxon>Fungi</taxon>
        <taxon>Dikarya</taxon>
        <taxon>Ascomycota</taxon>
        <taxon>Pezizomycotina</taxon>
        <taxon>Eurotiomycetes</taxon>
        <taxon>Eurotiomycetidae</taxon>
        <taxon>Eurotiales</taxon>
        <taxon>Aspergillaceae</taxon>
        <taxon>Penicillium</taxon>
    </lineage>
</organism>